<dbReference type="PANTHER" id="PTHR11766">
    <property type="entry name" value="TYROSYL-TRNA SYNTHETASE"/>
    <property type="match status" value="1"/>
</dbReference>
<dbReference type="Pfam" id="PF00579">
    <property type="entry name" value="tRNA-synt_1b"/>
    <property type="match status" value="1"/>
</dbReference>
<dbReference type="InterPro" id="IPR001412">
    <property type="entry name" value="aa-tRNA-synth_I_CS"/>
</dbReference>
<protein>
    <submittedName>
        <fullName evidence="7">Tyrosine--tRNA ligase</fullName>
        <ecNumber evidence="7">6.1.1.1</ecNumber>
    </submittedName>
</protein>
<reference evidence="7 8" key="1">
    <citation type="submission" date="2018-12" db="EMBL/GenBank/DDBJ databases">
        <authorList>
            <consortium name="Pathogen Informatics"/>
        </authorList>
    </citation>
    <scope>NUCLEOTIDE SEQUENCE [LARGE SCALE GENOMIC DNA]</scope>
    <source>
        <strain evidence="7 8">NCTC10918</strain>
    </source>
</reference>
<evidence type="ECO:0000256" key="3">
    <source>
        <dbReference type="ARBA" id="ARBA00022840"/>
    </source>
</evidence>
<keyword evidence="2" id="KW-0547">Nucleotide-binding</keyword>
<evidence type="ECO:0000256" key="5">
    <source>
        <dbReference type="ARBA" id="ARBA00023146"/>
    </source>
</evidence>
<evidence type="ECO:0000313" key="8">
    <source>
        <dbReference type="Proteomes" id="UP000270988"/>
    </source>
</evidence>
<dbReference type="PROSITE" id="PS00178">
    <property type="entry name" value="AA_TRNA_LIGASE_I"/>
    <property type="match status" value="1"/>
</dbReference>
<dbReference type="InterPro" id="IPR002305">
    <property type="entry name" value="aa-tRNA-synth_Ic"/>
</dbReference>
<evidence type="ECO:0000313" key="7">
    <source>
        <dbReference type="EMBL" id="VEJ29042.1"/>
    </source>
</evidence>
<dbReference type="Proteomes" id="UP000270988">
    <property type="component" value="Chromosome"/>
</dbReference>
<dbReference type="InterPro" id="IPR014729">
    <property type="entry name" value="Rossmann-like_a/b/a_fold"/>
</dbReference>
<dbReference type="GO" id="GO:0006418">
    <property type="term" value="P:tRNA aminoacylation for protein translation"/>
    <property type="evidence" value="ECO:0007669"/>
    <property type="project" value="InterPro"/>
</dbReference>
<dbReference type="SUPFAM" id="SSF52374">
    <property type="entry name" value="Nucleotidylyl transferase"/>
    <property type="match status" value="1"/>
</dbReference>
<keyword evidence="3" id="KW-0067">ATP-binding</keyword>
<dbReference type="GO" id="GO:0005829">
    <property type="term" value="C:cytosol"/>
    <property type="evidence" value="ECO:0007669"/>
    <property type="project" value="TreeGrafter"/>
</dbReference>
<keyword evidence="5" id="KW-0030">Aminoacyl-tRNA synthetase</keyword>
<dbReference type="GO" id="GO:0005524">
    <property type="term" value="F:ATP binding"/>
    <property type="evidence" value="ECO:0007669"/>
    <property type="project" value="UniProtKB-KW"/>
</dbReference>
<gene>
    <name evidence="7" type="primary">tyrS_1</name>
    <name evidence="7" type="ORF">NCTC10918_00283</name>
</gene>
<evidence type="ECO:0000256" key="6">
    <source>
        <dbReference type="ARBA" id="ARBA00048248"/>
    </source>
</evidence>
<comment type="catalytic activity">
    <reaction evidence="6">
        <text>tRNA(Tyr) + L-tyrosine + ATP = L-tyrosyl-tRNA(Tyr) + AMP + diphosphate + H(+)</text>
        <dbReference type="Rhea" id="RHEA:10220"/>
        <dbReference type="Rhea" id="RHEA-COMP:9706"/>
        <dbReference type="Rhea" id="RHEA-COMP:9707"/>
        <dbReference type="ChEBI" id="CHEBI:15378"/>
        <dbReference type="ChEBI" id="CHEBI:30616"/>
        <dbReference type="ChEBI" id="CHEBI:33019"/>
        <dbReference type="ChEBI" id="CHEBI:58315"/>
        <dbReference type="ChEBI" id="CHEBI:78442"/>
        <dbReference type="ChEBI" id="CHEBI:78536"/>
        <dbReference type="ChEBI" id="CHEBI:456215"/>
        <dbReference type="EC" id="6.1.1.1"/>
    </reaction>
</comment>
<dbReference type="EC" id="6.1.1.1" evidence="7"/>
<dbReference type="GO" id="GO:0004831">
    <property type="term" value="F:tyrosine-tRNA ligase activity"/>
    <property type="evidence" value="ECO:0007669"/>
    <property type="project" value="UniProtKB-EC"/>
</dbReference>
<evidence type="ECO:0000256" key="4">
    <source>
        <dbReference type="ARBA" id="ARBA00022917"/>
    </source>
</evidence>
<evidence type="ECO:0000256" key="1">
    <source>
        <dbReference type="ARBA" id="ARBA00022598"/>
    </source>
</evidence>
<name>A0A448UT11_9MICC</name>
<dbReference type="Gene3D" id="3.40.50.620">
    <property type="entry name" value="HUPs"/>
    <property type="match status" value="1"/>
</dbReference>
<dbReference type="PANTHER" id="PTHR11766:SF0">
    <property type="entry name" value="TYROSINE--TRNA LIGASE, MITOCHONDRIAL"/>
    <property type="match status" value="1"/>
</dbReference>
<accession>A0A448UT11</accession>
<dbReference type="InterPro" id="IPR024088">
    <property type="entry name" value="Tyr-tRNA-ligase_bac-type"/>
</dbReference>
<proteinExistence type="predicted"/>
<dbReference type="AlphaFoldDB" id="A0A448UT11"/>
<keyword evidence="4" id="KW-0648">Protein biosynthesis</keyword>
<dbReference type="EMBL" id="LR134521">
    <property type="protein sequence ID" value="VEJ29042.1"/>
    <property type="molecule type" value="Genomic_DNA"/>
</dbReference>
<keyword evidence="1 7" id="KW-0436">Ligase</keyword>
<evidence type="ECO:0000256" key="2">
    <source>
        <dbReference type="ARBA" id="ARBA00022741"/>
    </source>
</evidence>
<organism evidence="7 8">
    <name type="scientific">Rothia dentocariosa</name>
    <dbReference type="NCBI Taxonomy" id="2047"/>
    <lineage>
        <taxon>Bacteria</taxon>
        <taxon>Bacillati</taxon>
        <taxon>Actinomycetota</taxon>
        <taxon>Actinomycetes</taxon>
        <taxon>Micrococcales</taxon>
        <taxon>Micrococcaceae</taxon>
        <taxon>Rothia</taxon>
    </lineage>
</organism>
<sequence>MSADILNAQHNDDTFENIWQELKWRGLVHVSTEEEVLEKALSDEKLTFYTGYDPTAASLHLGHLVQLLVMRRLQLAGHYP</sequence>